<reference evidence="1 2" key="1">
    <citation type="submission" date="2014-11" db="EMBL/GenBank/DDBJ databases">
        <authorList>
            <person name="Zhu J."/>
            <person name="Qi W."/>
            <person name="Song R."/>
        </authorList>
    </citation>
    <scope>NUCLEOTIDE SEQUENCE [LARGE SCALE GENOMIC DNA]</scope>
</reference>
<gene>
    <name evidence="1" type="ORF">Vbra_15438</name>
</gene>
<dbReference type="Proteomes" id="UP000041254">
    <property type="component" value="Unassembled WGS sequence"/>
</dbReference>
<accession>A0A0G4FH38</accession>
<protein>
    <submittedName>
        <fullName evidence="1">Uncharacterized protein</fullName>
    </submittedName>
</protein>
<evidence type="ECO:0000313" key="1">
    <source>
        <dbReference type="EMBL" id="CEM12732.1"/>
    </source>
</evidence>
<organism evidence="1 2">
    <name type="scientific">Vitrella brassicaformis (strain CCMP3155)</name>
    <dbReference type="NCBI Taxonomy" id="1169540"/>
    <lineage>
        <taxon>Eukaryota</taxon>
        <taxon>Sar</taxon>
        <taxon>Alveolata</taxon>
        <taxon>Colpodellida</taxon>
        <taxon>Vitrellaceae</taxon>
        <taxon>Vitrella</taxon>
    </lineage>
</organism>
<proteinExistence type="predicted"/>
<dbReference type="EMBL" id="CDMY01000436">
    <property type="protein sequence ID" value="CEM12732.1"/>
    <property type="molecule type" value="Genomic_DNA"/>
</dbReference>
<keyword evidence="2" id="KW-1185">Reference proteome</keyword>
<dbReference type="VEuPathDB" id="CryptoDB:Vbra_15438"/>
<name>A0A0G4FH38_VITBC</name>
<sequence length="394" mass="42647">MSASQPISVKFEGSDDTLTISEAVAQQYTFFQALLDGGFQESAERTVTLKEISRPIAGVVLQTRNDMLKDITRENLLDCVVGLDFLDPVAKDRPKLIEDLGRKVLRNRWHDDQDLCRAMLKMAFDRPLIRSLISGHSDLRLACAPFIVENAEQVAAQWVTNSSDGDVMRDFVTHLLRDLKCLIDEGTCAVKLETLKRFLMDATGSASFNEASAAILECERLADEGMIVINEPGGAIARDDSFSVAIHGAKHGAFGGECDYSLSLGALHPIPSAGGSADIPLKDVRAFTVSAEYLHSSDDPHNVFCFSPHANLSVDGGDGGSISIQETYRFQCTDSHTGEPLPVFSMGLLGSAPSATHSMGLLGAGLTVTIPFNRHEAFSDKETKVKDIKATVTI</sequence>
<dbReference type="InParanoid" id="A0A0G4FH38"/>
<dbReference type="AlphaFoldDB" id="A0A0G4FH38"/>
<evidence type="ECO:0000313" key="2">
    <source>
        <dbReference type="Proteomes" id="UP000041254"/>
    </source>
</evidence>
<dbReference type="PhylomeDB" id="A0A0G4FH38"/>